<feature type="compositionally biased region" description="Low complexity" evidence="1">
    <location>
        <begin position="161"/>
        <end position="174"/>
    </location>
</feature>
<gene>
    <name evidence="2" type="ORF">C2845_PM12G03620</name>
</gene>
<feature type="region of interest" description="Disordered" evidence="1">
    <location>
        <begin position="139"/>
        <end position="180"/>
    </location>
</feature>
<dbReference type="PANTHER" id="PTHR35101:SF12">
    <property type="entry name" value="OS02G0162600 PROTEIN"/>
    <property type="match status" value="1"/>
</dbReference>
<dbReference type="Proteomes" id="UP000275267">
    <property type="component" value="Unassembled WGS sequence"/>
</dbReference>
<feature type="compositionally biased region" description="Basic and acidic residues" evidence="1">
    <location>
        <begin position="144"/>
        <end position="156"/>
    </location>
</feature>
<proteinExistence type="predicted"/>
<dbReference type="PANTHER" id="PTHR35101">
    <property type="entry name" value="OS02G0162600 PROTEIN"/>
    <property type="match status" value="1"/>
</dbReference>
<organism evidence="2 3">
    <name type="scientific">Panicum miliaceum</name>
    <name type="common">Proso millet</name>
    <name type="synonym">Broomcorn millet</name>
    <dbReference type="NCBI Taxonomy" id="4540"/>
    <lineage>
        <taxon>Eukaryota</taxon>
        <taxon>Viridiplantae</taxon>
        <taxon>Streptophyta</taxon>
        <taxon>Embryophyta</taxon>
        <taxon>Tracheophyta</taxon>
        <taxon>Spermatophyta</taxon>
        <taxon>Magnoliopsida</taxon>
        <taxon>Liliopsida</taxon>
        <taxon>Poales</taxon>
        <taxon>Poaceae</taxon>
        <taxon>PACMAD clade</taxon>
        <taxon>Panicoideae</taxon>
        <taxon>Panicodae</taxon>
        <taxon>Paniceae</taxon>
        <taxon>Panicinae</taxon>
        <taxon>Panicum</taxon>
        <taxon>Panicum sect. Panicum</taxon>
    </lineage>
</organism>
<sequence length="180" mass="19438">MAKAKATARFVTEVAPPPVVTVMRRRKVASSLDTIAEDDREQLAYGPASEYQGFAAAWSRRATRERAGRLMRSSAVVKAKAQTAARFVTEVAPPPVVTVVRRRKVPRSLDTIAEDDREQLAYGPASDHQGFVAAWSRRAAPAPARERAGRLMRELSKSAGTSRTPTASRPAPAAGRVATS</sequence>
<name>A0A3L6QEB8_PANMI</name>
<evidence type="ECO:0000256" key="1">
    <source>
        <dbReference type="SAM" id="MobiDB-lite"/>
    </source>
</evidence>
<keyword evidence="3" id="KW-1185">Reference proteome</keyword>
<protein>
    <submittedName>
        <fullName evidence="2">Uncharacterized protein</fullName>
    </submittedName>
</protein>
<comment type="caution">
    <text evidence="2">The sequence shown here is derived from an EMBL/GenBank/DDBJ whole genome shotgun (WGS) entry which is preliminary data.</text>
</comment>
<reference evidence="3" key="1">
    <citation type="journal article" date="2019" name="Nat. Commun.">
        <title>The genome of broomcorn millet.</title>
        <authorList>
            <person name="Zou C."/>
            <person name="Miki D."/>
            <person name="Li D."/>
            <person name="Tang Q."/>
            <person name="Xiao L."/>
            <person name="Rajput S."/>
            <person name="Deng P."/>
            <person name="Jia W."/>
            <person name="Huang R."/>
            <person name="Zhang M."/>
            <person name="Sun Y."/>
            <person name="Hu J."/>
            <person name="Fu X."/>
            <person name="Schnable P.S."/>
            <person name="Li F."/>
            <person name="Zhang H."/>
            <person name="Feng B."/>
            <person name="Zhu X."/>
            <person name="Liu R."/>
            <person name="Schnable J.C."/>
            <person name="Zhu J.-K."/>
            <person name="Zhang H."/>
        </authorList>
    </citation>
    <scope>NUCLEOTIDE SEQUENCE [LARGE SCALE GENOMIC DNA]</scope>
</reference>
<dbReference type="EMBL" id="PQIB02000012">
    <property type="protein sequence ID" value="RLM78045.1"/>
    <property type="molecule type" value="Genomic_DNA"/>
</dbReference>
<dbReference type="AlphaFoldDB" id="A0A3L6QEB8"/>
<dbReference type="OrthoDB" id="658897at2759"/>
<evidence type="ECO:0000313" key="3">
    <source>
        <dbReference type="Proteomes" id="UP000275267"/>
    </source>
</evidence>
<evidence type="ECO:0000313" key="2">
    <source>
        <dbReference type="EMBL" id="RLM78045.1"/>
    </source>
</evidence>
<accession>A0A3L6QEB8</accession>